<proteinExistence type="predicted"/>
<dbReference type="PANTHER" id="PTHR46796:SF6">
    <property type="entry name" value="ARAC SUBFAMILY"/>
    <property type="match status" value="1"/>
</dbReference>
<dbReference type="InterPro" id="IPR050204">
    <property type="entry name" value="AraC_XylS_family_regulators"/>
</dbReference>
<dbReference type="Proteomes" id="UP000518300">
    <property type="component" value="Unassembled WGS sequence"/>
</dbReference>
<evidence type="ECO:0000256" key="2">
    <source>
        <dbReference type="ARBA" id="ARBA00023125"/>
    </source>
</evidence>
<dbReference type="InterPro" id="IPR020449">
    <property type="entry name" value="Tscrpt_reg_AraC-type_HTH"/>
</dbReference>
<keyword evidence="6" id="KW-1185">Reference proteome</keyword>
<dbReference type="PRINTS" id="PR00032">
    <property type="entry name" value="HTHARAC"/>
</dbReference>
<dbReference type="EMBL" id="JABBJJ010000381">
    <property type="protein sequence ID" value="NMO22068.1"/>
    <property type="molecule type" value="Genomic_DNA"/>
</dbReference>
<dbReference type="PANTHER" id="PTHR46796">
    <property type="entry name" value="HTH-TYPE TRANSCRIPTIONAL ACTIVATOR RHAS-RELATED"/>
    <property type="match status" value="1"/>
</dbReference>
<evidence type="ECO:0000256" key="1">
    <source>
        <dbReference type="ARBA" id="ARBA00023015"/>
    </source>
</evidence>
<dbReference type="InterPro" id="IPR018060">
    <property type="entry name" value="HTH_AraC"/>
</dbReference>
<dbReference type="SUPFAM" id="SSF46689">
    <property type="entry name" value="Homeodomain-like"/>
    <property type="match status" value="1"/>
</dbReference>
<dbReference type="RefSeq" id="WP_169351231.1">
    <property type="nucleotide sequence ID" value="NZ_JABBJJ010000381.1"/>
</dbReference>
<dbReference type="SMART" id="SM00342">
    <property type="entry name" value="HTH_ARAC"/>
    <property type="match status" value="1"/>
</dbReference>
<evidence type="ECO:0000313" key="5">
    <source>
        <dbReference type="EMBL" id="NMO22068.1"/>
    </source>
</evidence>
<dbReference type="InterPro" id="IPR035418">
    <property type="entry name" value="AraC-bd_2"/>
</dbReference>
<feature type="domain" description="HTH araC/xylS-type" evidence="4">
    <location>
        <begin position="214"/>
        <end position="315"/>
    </location>
</feature>
<protein>
    <submittedName>
        <fullName evidence="5">Helix-turn-helix domain-containing protein</fullName>
    </submittedName>
</protein>
<evidence type="ECO:0000256" key="3">
    <source>
        <dbReference type="ARBA" id="ARBA00023163"/>
    </source>
</evidence>
<evidence type="ECO:0000259" key="4">
    <source>
        <dbReference type="PROSITE" id="PS01124"/>
    </source>
</evidence>
<keyword evidence="2" id="KW-0238">DNA-binding</keyword>
<dbReference type="PROSITE" id="PS01124">
    <property type="entry name" value="HTH_ARAC_FAMILY_2"/>
    <property type="match status" value="1"/>
</dbReference>
<evidence type="ECO:0000313" key="6">
    <source>
        <dbReference type="Proteomes" id="UP000518300"/>
    </source>
</evidence>
<dbReference type="GO" id="GO:0003700">
    <property type="term" value="F:DNA-binding transcription factor activity"/>
    <property type="evidence" value="ECO:0007669"/>
    <property type="project" value="InterPro"/>
</dbReference>
<dbReference type="AlphaFoldDB" id="A0A848LVG0"/>
<reference evidence="5 6" key="1">
    <citation type="submission" date="2020-04" db="EMBL/GenBank/DDBJ databases">
        <title>Draft genome of Pyxidicoccus fallax type strain.</title>
        <authorList>
            <person name="Whitworth D.E."/>
        </authorList>
    </citation>
    <scope>NUCLEOTIDE SEQUENCE [LARGE SCALE GENOMIC DNA]</scope>
    <source>
        <strain evidence="5 6">DSM 14698</strain>
    </source>
</reference>
<dbReference type="InterPro" id="IPR009057">
    <property type="entry name" value="Homeodomain-like_sf"/>
</dbReference>
<keyword evidence="1" id="KW-0805">Transcription regulation</keyword>
<keyword evidence="3" id="KW-0804">Transcription</keyword>
<dbReference type="Gene3D" id="1.10.10.60">
    <property type="entry name" value="Homeodomain-like"/>
    <property type="match status" value="1"/>
</dbReference>
<organism evidence="5 6">
    <name type="scientific">Pyxidicoccus fallax</name>
    <dbReference type="NCBI Taxonomy" id="394095"/>
    <lineage>
        <taxon>Bacteria</taxon>
        <taxon>Pseudomonadati</taxon>
        <taxon>Myxococcota</taxon>
        <taxon>Myxococcia</taxon>
        <taxon>Myxococcales</taxon>
        <taxon>Cystobacterineae</taxon>
        <taxon>Myxococcaceae</taxon>
        <taxon>Pyxidicoccus</taxon>
    </lineage>
</organism>
<name>A0A848LVG0_9BACT</name>
<dbReference type="Pfam" id="PF12833">
    <property type="entry name" value="HTH_18"/>
    <property type="match status" value="1"/>
</dbReference>
<accession>A0A848LVG0</accession>
<dbReference type="SUPFAM" id="SSF51215">
    <property type="entry name" value="Regulatory protein AraC"/>
    <property type="match status" value="1"/>
</dbReference>
<comment type="caution">
    <text evidence="5">The sequence shown here is derived from an EMBL/GenBank/DDBJ whole genome shotgun (WGS) entry which is preliminary data.</text>
</comment>
<dbReference type="InterPro" id="IPR037923">
    <property type="entry name" value="HTH-like"/>
</dbReference>
<dbReference type="Pfam" id="PF14525">
    <property type="entry name" value="AraC_binding_2"/>
    <property type="match status" value="1"/>
</dbReference>
<dbReference type="GO" id="GO:0043565">
    <property type="term" value="F:sequence-specific DNA binding"/>
    <property type="evidence" value="ECO:0007669"/>
    <property type="project" value="InterPro"/>
</dbReference>
<gene>
    <name evidence="5" type="ORF">HG543_45510</name>
</gene>
<sequence length="334" mass="36774">MDMRLEFSTDGVSEENRFEQWSEITREHFAGLTSERTTEKPFFGRLRAHTVGRLPVMDFHAAAHRVCLNARDIARGSREAYLINLQVSGTSTMRQGGTEHRLAPGDFGIIDLTRPGEVHFEQEWQGVTLALPHHVLQPRLRDRDMAAGLVVRGAEGAGALASAYLGTFARMPPPTGSTAEAVGNILVDLLAVAVGATAEAREAAAPGVLAARRQAVCDYLERHLGDPDLDPASVASAFRMSTRYLHELFEPTGETLMRRVLSHRLERCRQDLAAPAMRSRTIADIAFGWGFRDLSHFGRVFKAAHGMTPREWRKQALASGALPVESPCARVRES</sequence>